<evidence type="ECO:0000259" key="4">
    <source>
        <dbReference type="Pfam" id="PF01494"/>
    </source>
</evidence>
<evidence type="ECO:0000256" key="2">
    <source>
        <dbReference type="ARBA" id="ARBA00023033"/>
    </source>
</evidence>
<protein>
    <submittedName>
        <fullName evidence="5">NAD(P)-binding protein</fullName>
    </submittedName>
</protein>
<dbReference type="GO" id="GO:0071949">
    <property type="term" value="F:FAD binding"/>
    <property type="evidence" value="ECO:0007669"/>
    <property type="project" value="InterPro"/>
</dbReference>
<dbReference type="Gene3D" id="3.50.50.60">
    <property type="entry name" value="FAD/NAD(P)-binding domain"/>
    <property type="match status" value="1"/>
</dbReference>
<evidence type="ECO:0000256" key="1">
    <source>
        <dbReference type="ARBA" id="ARBA00023002"/>
    </source>
</evidence>
<dbReference type="InterPro" id="IPR036188">
    <property type="entry name" value="FAD/NAD-bd_sf"/>
</dbReference>
<name>A0A6G3U8J3_9ACTN</name>
<dbReference type="SUPFAM" id="SSF51905">
    <property type="entry name" value="FAD/NAD(P)-binding domain"/>
    <property type="match status" value="1"/>
</dbReference>
<evidence type="ECO:0000313" key="5">
    <source>
        <dbReference type="EMBL" id="NEC82527.1"/>
    </source>
</evidence>
<dbReference type="InterPro" id="IPR044560">
    <property type="entry name" value="MOase"/>
</dbReference>
<feature type="non-terminal residue" evidence="5">
    <location>
        <position position="75"/>
    </location>
</feature>
<dbReference type="RefSeq" id="WP_164337740.1">
    <property type="nucleotide sequence ID" value="NZ_JAAGMU010001298.1"/>
</dbReference>
<dbReference type="PANTHER" id="PTHR45934">
    <property type="entry name" value="FAD/NAD(P)-BINDING OXIDOREDUCTASE FAMILY PROTEIN"/>
    <property type="match status" value="1"/>
</dbReference>
<gene>
    <name evidence="5" type="ORF">G3I38_25630</name>
</gene>
<comment type="similarity">
    <text evidence="3">Belongs to the 3-hydroxybenzoate 6-hydroxylase family.</text>
</comment>
<dbReference type="InterPro" id="IPR002938">
    <property type="entry name" value="FAD-bd"/>
</dbReference>
<dbReference type="GO" id="GO:0004497">
    <property type="term" value="F:monooxygenase activity"/>
    <property type="evidence" value="ECO:0007669"/>
    <property type="project" value="UniProtKB-KW"/>
</dbReference>
<comment type="caution">
    <text evidence="5">The sequence shown here is derived from an EMBL/GenBank/DDBJ whole genome shotgun (WGS) entry which is preliminary data.</text>
</comment>
<feature type="domain" description="FAD-binding" evidence="4">
    <location>
        <begin position="7"/>
        <end position="68"/>
    </location>
</feature>
<dbReference type="PANTHER" id="PTHR45934:SF9">
    <property type="entry name" value="FAD_NAD(P)-BINDING OXIDOREDUCTASE FAMILY PROTEIN"/>
    <property type="match status" value="1"/>
</dbReference>
<evidence type="ECO:0000256" key="3">
    <source>
        <dbReference type="ARBA" id="ARBA00024018"/>
    </source>
</evidence>
<keyword evidence="1" id="KW-0560">Oxidoreductase</keyword>
<proteinExistence type="inferred from homology"/>
<keyword evidence="2" id="KW-0503">Monooxygenase</keyword>
<dbReference type="Pfam" id="PF01494">
    <property type="entry name" value="FAD_binding_3"/>
    <property type="match status" value="1"/>
</dbReference>
<dbReference type="AlphaFoldDB" id="A0A6G3U8J3"/>
<accession>A0A6G3U8J3</accession>
<sequence length="75" mass="7443">MPQVKRAVVIGGGIGGLTAASALHRRGIRVTVLERAASLAPVGAAISLAPNALRALDVIGLGDTVRALSAFQGDG</sequence>
<dbReference type="EMBL" id="JAAGMU010001298">
    <property type="protein sequence ID" value="NEC82527.1"/>
    <property type="molecule type" value="Genomic_DNA"/>
</dbReference>
<organism evidence="5">
    <name type="scientific">Streptomyces sp. SID7958</name>
    <dbReference type="NCBI Taxonomy" id="2706093"/>
    <lineage>
        <taxon>Bacteria</taxon>
        <taxon>Bacillati</taxon>
        <taxon>Actinomycetota</taxon>
        <taxon>Actinomycetes</taxon>
        <taxon>Kitasatosporales</taxon>
        <taxon>Streptomycetaceae</taxon>
        <taxon>Streptomyces</taxon>
    </lineage>
</organism>
<reference evidence="5" key="1">
    <citation type="submission" date="2020-01" db="EMBL/GenBank/DDBJ databases">
        <title>Insect and environment-associated Actinomycetes.</title>
        <authorList>
            <person name="Currrie C."/>
            <person name="Chevrette M."/>
            <person name="Carlson C."/>
            <person name="Stubbendieck R."/>
            <person name="Wendt-Pienkowski E."/>
        </authorList>
    </citation>
    <scope>NUCLEOTIDE SEQUENCE</scope>
    <source>
        <strain evidence="5">SID7958</strain>
    </source>
</reference>